<keyword evidence="2" id="KW-1185">Reference proteome</keyword>
<gene>
    <name evidence="1" type="ORF">RirG_249270</name>
</gene>
<dbReference type="Proteomes" id="UP000022910">
    <property type="component" value="Unassembled WGS sequence"/>
</dbReference>
<dbReference type="HOGENOM" id="CLU_799611_0_0_1"/>
<evidence type="ECO:0000313" key="2">
    <source>
        <dbReference type="Proteomes" id="UP000022910"/>
    </source>
</evidence>
<protein>
    <submittedName>
        <fullName evidence="1">Uncharacterized protein</fullName>
    </submittedName>
</protein>
<reference evidence="1 2" key="1">
    <citation type="submission" date="2014-02" db="EMBL/GenBank/DDBJ databases">
        <title>Single nucleus genome sequencing reveals high similarity among nuclei of an endomycorrhizal fungus.</title>
        <authorList>
            <person name="Lin K."/>
            <person name="Geurts R."/>
            <person name="Zhang Z."/>
            <person name="Limpens E."/>
            <person name="Saunders D.G."/>
            <person name="Mu D."/>
            <person name="Pang E."/>
            <person name="Cao H."/>
            <person name="Cha H."/>
            <person name="Lin T."/>
            <person name="Zhou Q."/>
            <person name="Shang Y."/>
            <person name="Li Y."/>
            <person name="Ivanov S."/>
            <person name="Sharma T."/>
            <person name="Velzen R.V."/>
            <person name="Ruijter N.D."/>
            <person name="Aanen D.K."/>
            <person name="Win J."/>
            <person name="Kamoun S."/>
            <person name="Bisseling T."/>
            <person name="Huang S."/>
        </authorList>
    </citation>
    <scope>NUCLEOTIDE SEQUENCE [LARGE SCALE GENOMIC DNA]</scope>
    <source>
        <strain evidence="2">DAOM197198w</strain>
    </source>
</reference>
<sequence length="347" mass="40324">MHATTVLEDKVPEDKVLYELKERNQVTFRLIKVFTNNDDDDDEYSPHAYDSKSKKNVMNDKSHTQLFYNTTDKSSNCTPSYRRTVYRPNNNIDNLYWYGEALKPVKSTTALWTIDQAKIKKSKIFGRIKRPRVFSINNAELGSHSVFEYGSSEHEPKGYSGEVTTPFDQSSIQRYRWVRYKDGSRWVFIARNDPNTPLVEFRKTAFENEYDIVFLEPSSLGWTYRNFSSDKTNSVDLNQSAQFTGRYPSVFSNPSTYRSSTTSGFLSNRESSFSDISNNGNYSNNNDKNSKLFSTYSESKFTTSLKNLSKLDSKIDTEKYWQEFVLASTVVIQEEVNSNKRKLWKKN</sequence>
<comment type="caution">
    <text evidence="1">The sequence shown here is derived from an EMBL/GenBank/DDBJ whole genome shotgun (WGS) entry which is preliminary data.</text>
</comment>
<dbReference type="AlphaFoldDB" id="A0A015IFT1"/>
<dbReference type="OrthoDB" id="2393268at2759"/>
<name>A0A015IFT1_RHIIW</name>
<accession>A0A015IFT1</accession>
<evidence type="ECO:0000313" key="1">
    <source>
        <dbReference type="EMBL" id="EXX52860.1"/>
    </source>
</evidence>
<dbReference type="EMBL" id="JEMT01029177">
    <property type="protein sequence ID" value="EXX52860.1"/>
    <property type="molecule type" value="Genomic_DNA"/>
</dbReference>
<organism evidence="1 2">
    <name type="scientific">Rhizophagus irregularis (strain DAOM 197198w)</name>
    <name type="common">Glomus intraradices</name>
    <dbReference type="NCBI Taxonomy" id="1432141"/>
    <lineage>
        <taxon>Eukaryota</taxon>
        <taxon>Fungi</taxon>
        <taxon>Fungi incertae sedis</taxon>
        <taxon>Mucoromycota</taxon>
        <taxon>Glomeromycotina</taxon>
        <taxon>Glomeromycetes</taxon>
        <taxon>Glomerales</taxon>
        <taxon>Glomeraceae</taxon>
        <taxon>Rhizophagus</taxon>
    </lineage>
</organism>
<proteinExistence type="predicted"/>